<dbReference type="EMBL" id="CP101989">
    <property type="protein sequence ID" value="UUI63970.1"/>
    <property type="molecule type" value="Genomic_DNA"/>
</dbReference>
<dbReference type="InterPro" id="IPR036390">
    <property type="entry name" value="WH_DNA-bd_sf"/>
</dbReference>
<dbReference type="RefSeq" id="WP_227565519.1">
    <property type="nucleotide sequence ID" value="NZ_CP101989.1"/>
</dbReference>
<accession>A0ABY5K4I7</accession>
<gene>
    <name evidence="6" type="ORF">NP075_12600</name>
</gene>
<dbReference type="SMART" id="SM00347">
    <property type="entry name" value="HTH_MARR"/>
    <property type="match status" value="1"/>
</dbReference>
<keyword evidence="1" id="KW-0805">Transcription regulation</keyword>
<evidence type="ECO:0000256" key="1">
    <source>
        <dbReference type="ARBA" id="ARBA00023015"/>
    </source>
</evidence>
<reference evidence="6 7" key="1">
    <citation type="submission" date="2022-07" db="EMBL/GenBank/DDBJ databases">
        <title>Novel species in genus cellulomonas.</title>
        <authorList>
            <person name="Ye L."/>
        </authorList>
    </citation>
    <scope>NUCLEOTIDE SEQUENCE [LARGE SCALE GENOMIC DNA]</scope>
    <source>
        <strain evidence="7">zg-Y908</strain>
    </source>
</reference>
<keyword evidence="7" id="KW-1185">Reference proteome</keyword>
<dbReference type="Pfam" id="PF12802">
    <property type="entry name" value="MarR_2"/>
    <property type="match status" value="1"/>
</dbReference>
<protein>
    <submittedName>
        <fullName evidence="6">MarR family transcriptional regulator</fullName>
    </submittedName>
</protein>
<dbReference type="Gene3D" id="1.10.10.10">
    <property type="entry name" value="Winged helix-like DNA-binding domain superfamily/Winged helix DNA-binding domain"/>
    <property type="match status" value="1"/>
</dbReference>
<dbReference type="PROSITE" id="PS50995">
    <property type="entry name" value="HTH_MARR_2"/>
    <property type="match status" value="1"/>
</dbReference>
<evidence type="ECO:0000259" key="5">
    <source>
        <dbReference type="PROSITE" id="PS50995"/>
    </source>
</evidence>
<dbReference type="PRINTS" id="PR00598">
    <property type="entry name" value="HTHMARR"/>
</dbReference>
<name>A0ABY5K4I7_9CELL</name>
<dbReference type="PANTHER" id="PTHR33164">
    <property type="entry name" value="TRANSCRIPTIONAL REGULATOR, MARR FAMILY"/>
    <property type="match status" value="1"/>
</dbReference>
<feature type="region of interest" description="Disordered" evidence="4">
    <location>
        <begin position="1"/>
        <end position="23"/>
    </location>
</feature>
<evidence type="ECO:0000256" key="3">
    <source>
        <dbReference type="ARBA" id="ARBA00023163"/>
    </source>
</evidence>
<dbReference type="InterPro" id="IPR023187">
    <property type="entry name" value="Tscrpt_reg_MarR-type_CS"/>
</dbReference>
<feature type="compositionally biased region" description="Basic and acidic residues" evidence="4">
    <location>
        <begin position="1"/>
        <end position="14"/>
    </location>
</feature>
<evidence type="ECO:0000256" key="2">
    <source>
        <dbReference type="ARBA" id="ARBA00023125"/>
    </source>
</evidence>
<evidence type="ECO:0000313" key="6">
    <source>
        <dbReference type="EMBL" id="UUI63970.1"/>
    </source>
</evidence>
<dbReference type="PANTHER" id="PTHR33164:SF43">
    <property type="entry name" value="HTH-TYPE TRANSCRIPTIONAL REPRESSOR YETL"/>
    <property type="match status" value="1"/>
</dbReference>
<sequence>MVDDADPPRDHGGADRTAAGRLASAAGGSDVRASVDAWEALFRAQVTLMRRFARDDVWGGSSIHEYDVLYTLSRAPQRALRLRELAESSLLTQPSLSRLVDRLEADGLVRRAPVEGDRRGKAVHLTDAGALRQREIGRRHARSIDALVGGALSPDELTTLERLCTRLRLAQRDLPDPTGPDRQESPDG</sequence>
<evidence type="ECO:0000313" key="7">
    <source>
        <dbReference type="Proteomes" id="UP001317322"/>
    </source>
</evidence>
<dbReference type="Proteomes" id="UP001317322">
    <property type="component" value="Chromosome"/>
</dbReference>
<feature type="domain" description="HTH marR-type" evidence="5">
    <location>
        <begin position="34"/>
        <end position="169"/>
    </location>
</feature>
<dbReference type="SUPFAM" id="SSF46785">
    <property type="entry name" value="Winged helix' DNA-binding domain"/>
    <property type="match status" value="1"/>
</dbReference>
<keyword evidence="2" id="KW-0238">DNA-binding</keyword>
<organism evidence="6 7">
    <name type="scientific">Cellulomonas wangsupingiae</name>
    <dbReference type="NCBI Taxonomy" id="2968085"/>
    <lineage>
        <taxon>Bacteria</taxon>
        <taxon>Bacillati</taxon>
        <taxon>Actinomycetota</taxon>
        <taxon>Actinomycetes</taxon>
        <taxon>Micrococcales</taxon>
        <taxon>Cellulomonadaceae</taxon>
        <taxon>Cellulomonas</taxon>
    </lineage>
</organism>
<dbReference type="InterPro" id="IPR000835">
    <property type="entry name" value="HTH_MarR-typ"/>
</dbReference>
<dbReference type="InterPro" id="IPR036388">
    <property type="entry name" value="WH-like_DNA-bd_sf"/>
</dbReference>
<dbReference type="InterPro" id="IPR039422">
    <property type="entry name" value="MarR/SlyA-like"/>
</dbReference>
<keyword evidence="3" id="KW-0804">Transcription</keyword>
<dbReference type="PROSITE" id="PS01117">
    <property type="entry name" value="HTH_MARR_1"/>
    <property type="match status" value="1"/>
</dbReference>
<evidence type="ECO:0000256" key="4">
    <source>
        <dbReference type="SAM" id="MobiDB-lite"/>
    </source>
</evidence>
<proteinExistence type="predicted"/>